<dbReference type="RefSeq" id="WP_353415589.1">
    <property type="nucleotide sequence ID" value="NZ_BAABRH010000002.1"/>
</dbReference>
<sequence>MAAMRRKFTVGLVIALLVATQLPLICAAALSVANPGSDHQLLVVIADRQVELTLHHVGDSVACRHRHTAIEHLLVHGDPDAHPDHHLSFGAGPLTLKPCADETGSEAPEELPATTDDPSLHFREEFEALPTAWTAGADRSPPHPDPRVRRKGTVMRN</sequence>
<evidence type="ECO:0008006" key="5">
    <source>
        <dbReference type="Google" id="ProtNLM"/>
    </source>
</evidence>
<feature type="signal peptide" evidence="2">
    <location>
        <begin position="1"/>
        <end position="27"/>
    </location>
</feature>
<name>A0ABN6H3N7_9BACT</name>
<proteinExistence type="predicted"/>
<dbReference type="Proteomes" id="UP001374893">
    <property type="component" value="Chromosome"/>
</dbReference>
<keyword evidence="4" id="KW-1185">Reference proteome</keyword>
<evidence type="ECO:0000313" key="4">
    <source>
        <dbReference type="Proteomes" id="UP001374893"/>
    </source>
</evidence>
<gene>
    <name evidence="3" type="ORF">HAHE_21240</name>
</gene>
<protein>
    <recommendedName>
        <fullName evidence="5">Secreted protein</fullName>
    </recommendedName>
</protein>
<organism evidence="3 4">
    <name type="scientific">Haloferula helveola</name>
    <dbReference type="NCBI Taxonomy" id="490095"/>
    <lineage>
        <taxon>Bacteria</taxon>
        <taxon>Pseudomonadati</taxon>
        <taxon>Verrucomicrobiota</taxon>
        <taxon>Verrucomicrobiia</taxon>
        <taxon>Verrucomicrobiales</taxon>
        <taxon>Verrucomicrobiaceae</taxon>
        <taxon>Haloferula</taxon>
    </lineage>
</organism>
<evidence type="ECO:0000313" key="3">
    <source>
        <dbReference type="EMBL" id="BCX48216.1"/>
    </source>
</evidence>
<reference evidence="3 4" key="1">
    <citation type="submission" date="2021-06" db="EMBL/GenBank/DDBJ databases">
        <title>Complete genome of Haloferula helveola possessing various polysaccharide degrading enzymes.</title>
        <authorList>
            <person name="Takami H."/>
            <person name="Huang C."/>
            <person name="Hamasaki K."/>
        </authorList>
    </citation>
    <scope>NUCLEOTIDE SEQUENCE [LARGE SCALE GENOMIC DNA]</scope>
    <source>
        <strain evidence="3 4">CN-1</strain>
    </source>
</reference>
<feature type="chain" id="PRO_5046765913" description="Secreted protein" evidence="2">
    <location>
        <begin position="28"/>
        <end position="157"/>
    </location>
</feature>
<feature type="compositionally biased region" description="Basic residues" evidence="1">
    <location>
        <begin position="148"/>
        <end position="157"/>
    </location>
</feature>
<dbReference type="EMBL" id="AP024702">
    <property type="protein sequence ID" value="BCX48216.1"/>
    <property type="molecule type" value="Genomic_DNA"/>
</dbReference>
<feature type="region of interest" description="Disordered" evidence="1">
    <location>
        <begin position="97"/>
        <end position="157"/>
    </location>
</feature>
<accession>A0ABN6H3N7</accession>
<keyword evidence="2" id="KW-0732">Signal</keyword>
<evidence type="ECO:0000256" key="1">
    <source>
        <dbReference type="SAM" id="MobiDB-lite"/>
    </source>
</evidence>
<evidence type="ECO:0000256" key="2">
    <source>
        <dbReference type="SAM" id="SignalP"/>
    </source>
</evidence>